<accession>A0A4Y2AN43</accession>
<feature type="region of interest" description="Disordered" evidence="1">
    <location>
        <begin position="41"/>
        <end position="69"/>
    </location>
</feature>
<protein>
    <submittedName>
        <fullName evidence="2">Uncharacterized protein</fullName>
    </submittedName>
</protein>
<sequence>MLLVLDKNRPFTSAPLHAIPFSAHLFRQVIHARTTQCKSIRFGSLRSSTGSTSPPPAQISSRGRNPHSSTTYRISAFMARQSRWNCCISRFPTTQLQQPTPVQPTRKSVRPLADRWEYKYIRNTKKSIGHDTQKSIINTAWNVTNTAEKGPQQKSGANIKNIQKVEPPECIQMSKTQVQAQHYTPAKRSKNKEPAISFSWNFRRIAEEEIDEIEKIISHAEGTAALDVALRYIEQRPDALPHNVLFLKRLRDNAARKRLSTQKQTTLVSFF</sequence>
<dbReference type="EMBL" id="BGPR01000021">
    <property type="protein sequence ID" value="GBL80414.1"/>
    <property type="molecule type" value="Genomic_DNA"/>
</dbReference>
<dbReference type="Proteomes" id="UP000499080">
    <property type="component" value="Unassembled WGS sequence"/>
</dbReference>
<evidence type="ECO:0000313" key="3">
    <source>
        <dbReference type="Proteomes" id="UP000499080"/>
    </source>
</evidence>
<name>A0A4Y2AN43_ARAVE</name>
<organism evidence="2 3">
    <name type="scientific">Araneus ventricosus</name>
    <name type="common">Orbweaver spider</name>
    <name type="synonym">Epeira ventricosa</name>
    <dbReference type="NCBI Taxonomy" id="182803"/>
    <lineage>
        <taxon>Eukaryota</taxon>
        <taxon>Metazoa</taxon>
        <taxon>Ecdysozoa</taxon>
        <taxon>Arthropoda</taxon>
        <taxon>Chelicerata</taxon>
        <taxon>Arachnida</taxon>
        <taxon>Araneae</taxon>
        <taxon>Araneomorphae</taxon>
        <taxon>Entelegynae</taxon>
        <taxon>Araneoidea</taxon>
        <taxon>Araneidae</taxon>
        <taxon>Araneus</taxon>
    </lineage>
</organism>
<dbReference type="AlphaFoldDB" id="A0A4Y2AN43"/>
<dbReference type="OrthoDB" id="6753532at2759"/>
<reference evidence="2 3" key="1">
    <citation type="journal article" date="2019" name="Sci. Rep.">
        <title>Orb-weaving spider Araneus ventricosus genome elucidates the spidroin gene catalogue.</title>
        <authorList>
            <person name="Kono N."/>
            <person name="Nakamura H."/>
            <person name="Ohtoshi R."/>
            <person name="Moran D.A.P."/>
            <person name="Shinohara A."/>
            <person name="Yoshida Y."/>
            <person name="Fujiwara M."/>
            <person name="Mori M."/>
            <person name="Tomita M."/>
            <person name="Arakawa K."/>
        </authorList>
    </citation>
    <scope>NUCLEOTIDE SEQUENCE [LARGE SCALE GENOMIC DNA]</scope>
</reference>
<keyword evidence="3" id="KW-1185">Reference proteome</keyword>
<gene>
    <name evidence="2" type="ORF">AVEN_92311_1</name>
</gene>
<proteinExistence type="predicted"/>
<feature type="compositionally biased region" description="Polar residues" evidence="1">
    <location>
        <begin position="45"/>
        <end position="69"/>
    </location>
</feature>
<comment type="caution">
    <text evidence="2">The sequence shown here is derived from an EMBL/GenBank/DDBJ whole genome shotgun (WGS) entry which is preliminary data.</text>
</comment>
<evidence type="ECO:0000256" key="1">
    <source>
        <dbReference type="SAM" id="MobiDB-lite"/>
    </source>
</evidence>
<evidence type="ECO:0000313" key="2">
    <source>
        <dbReference type="EMBL" id="GBL80414.1"/>
    </source>
</evidence>